<reference evidence="1 2" key="1">
    <citation type="submission" date="2024-10" db="EMBL/GenBank/DDBJ databases">
        <title>Updated reference genomes for cyclostephanoid diatoms.</title>
        <authorList>
            <person name="Roberts W.R."/>
            <person name="Alverson A.J."/>
        </authorList>
    </citation>
    <scope>NUCLEOTIDE SEQUENCE [LARGE SCALE GENOMIC DNA]</scope>
    <source>
        <strain evidence="1 2">AJA010-31</strain>
    </source>
</reference>
<name>A0ABD3MNM1_9STRA</name>
<dbReference type="SUPFAM" id="SSF48452">
    <property type="entry name" value="TPR-like"/>
    <property type="match status" value="1"/>
</dbReference>
<gene>
    <name evidence="1" type="ORF">ACHAWO_007920</name>
</gene>
<dbReference type="EMBL" id="JALLPJ020001417">
    <property type="protein sequence ID" value="KAL3764549.1"/>
    <property type="molecule type" value="Genomic_DNA"/>
</dbReference>
<evidence type="ECO:0000313" key="2">
    <source>
        <dbReference type="Proteomes" id="UP001530400"/>
    </source>
</evidence>
<dbReference type="Gene3D" id="1.25.40.10">
    <property type="entry name" value="Tetratricopeptide repeat domain"/>
    <property type="match status" value="1"/>
</dbReference>
<protein>
    <submittedName>
        <fullName evidence="1">Uncharacterized protein</fullName>
    </submittedName>
</protein>
<dbReference type="Proteomes" id="UP001530400">
    <property type="component" value="Unassembled WGS sequence"/>
</dbReference>
<keyword evidence="2" id="KW-1185">Reference proteome</keyword>
<dbReference type="AlphaFoldDB" id="A0ABD3MNM1"/>
<organism evidence="1 2">
    <name type="scientific">Cyclotella atomus</name>
    <dbReference type="NCBI Taxonomy" id="382360"/>
    <lineage>
        <taxon>Eukaryota</taxon>
        <taxon>Sar</taxon>
        <taxon>Stramenopiles</taxon>
        <taxon>Ochrophyta</taxon>
        <taxon>Bacillariophyta</taxon>
        <taxon>Coscinodiscophyceae</taxon>
        <taxon>Thalassiosirophycidae</taxon>
        <taxon>Stephanodiscales</taxon>
        <taxon>Stephanodiscaceae</taxon>
        <taxon>Cyclotella</taxon>
    </lineage>
</organism>
<accession>A0ABD3MNM1</accession>
<evidence type="ECO:0000313" key="1">
    <source>
        <dbReference type="EMBL" id="KAL3764549.1"/>
    </source>
</evidence>
<comment type="caution">
    <text evidence="1">The sequence shown here is derived from an EMBL/GenBank/DDBJ whole genome shotgun (WGS) entry which is preliminary data.</text>
</comment>
<proteinExistence type="predicted"/>
<sequence>MSRSLMLPTVWTPGFQVHPWILPRSHARESALKAVEVPAPSHVSKADLSFTENRASATVSSNLSPLQNHIAIWINGFSSTTSSSSIESPPSIILASIPQRAPTNDEIKLLQSAFASFYGAEKDVAKAVELLTQTIDVWETTRQGGDEIAGLYRVRGDAYMELMQSANAEKDYGKAIALLDGEDGDKADPEERPASRLGRARAVRSMGSSATVSQATQASKDYELYFTYVSRLDPDDDPSKIKDNFSEAIVDGIQRNPYAAWEWGMVNRAAGQYAKAAEIHRLSGNAFDEIGDKPRATICRLDEGIDLASGVKDDKVDAKVKNYLVEVIDSTPGVDGRDVQLLQRVVAKEGEARIALSGLLWGSKEKGAAESQLGTACARLDELNRDYNSREQERIKKGGKGTPEMQKLGFSIDDIVGADEASCSRFKNDQFVENKVIWSQNLRASVKKFLTLSK</sequence>
<dbReference type="InterPro" id="IPR011990">
    <property type="entry name" value="TPR-like_helical_dom_sf"/>
</dbReference>